<gene>
    <name evidence="1" type="ORF">FBU59_006469</name>
</gene>
<organism evidence="1 2">
    <name type="scientific">Linderina macrospora</name>
    <dbReference type="NCBI Taxonomy" id="4868"/>
    <lineage>
        <taxon>Eukaryota</taxon>
        <taxon>Fungi</taxon>
        <taxon>Fungi incertae sedis</taxon>
        <taxon>Zoopagomycota</taxon>
        <taxon>Kickxellomycotina</taxon>
        <taxon>Kickxellomycetes</taxon>
        <taxon>Kickxellales</taxon>
        <taxon>Kickxellaceae</taxon>
        <taxon>Linderina</taxon>
    </lineage>
</organism>
<evidence type="ECO:0000313" key="2">
    <source>
        <dbReference type="Proteomes" id="UP001150603"/>
    </source>
</evidence>
<proteinExistence type="predicted"/>
<dbReference type="Proteomes" id="UP001150603">
    <property type="component" value="Unassembled WGS sequence"/>
</dbReference>
<accession>A0ACC1IZY5</accession>
<evidence type="ECO:0000313" key="1">
    <source>
        <dbReference type="EMBL" id="KAJ1932150.1"/>
    </source>
</evidence>
<protein>
    <submittedName>
        <fullName evidence="1">Uncharacterized protein</fullName>
    </submittedName>
</protein>
<keyword evidence="2" id="KW-1185">Reference proteome</keyword>
<reference evidence="1" key="1">
    <citation type="submission" date="2022-07" db="EMBL/GenBank/DDBJ databases">
        <title>Phylogenomic reconstructions and comparative analyses of Kickxellomycotina fungi.</title>
        <authorList>
            <person name="Reynolds N.K."/>
            <person name="Stajich J.E."/>
            <person name="Barry K."/>
            <person name="Grigoriev I.V."/>
            <person name="Crous P."/>
            <person name="Smith M.E."/>
        </authorList>
    </citation>
    <scope>NUCLEOTIDE SEQUENCE</scope>
    <source>
        <strain evidence="1">NRRL 5244</strain>
    </source>
</reference>
<name>A0ACC1IZY5_9FUNG</name>
<dbReference type="EMBL" id="JANBPW010005659">
    <property type="protein sequence ID" value="KAJ1932150.1"/>
    <property type="molecule type" value="Genomic_DNA"/>
</dbReference>
<comment type="caution">
    <text evidence="1">The sequence shown here is derived from an EMBL/GenBank/DDBJ whole genome shotgun (WGS) entry which is preliminary data.</text>
</comment>
<sequence>MLLRKEQMHWFEDIGYAHPGYTHCPNKPEMSQRCGEDFMYRSMCNRRFGEVGNIWKDQALRLAMNILD</sequence>